<evidence type="ECO:0000313" key="2">
    <source>
        <dbReference type="Proteomes" id="UP000297567"/>
    </source>
</evidence>
<dbReference type="SUPFAM" id="SSF54909">
    <property type="entry name" value="Dimeric alpha+beta barrel"/>
    <property type="match status" value="1"/>
</dbReference>
<reference evidence="1" key="1">
    <citation type="journal article" date="2019" name="PLoS Negl. Trop. Dis.">
        <title>Revisiting the worldwide diversity of Leptospira species in the environment.</title>
        <authorList>
            <person name="Vincent A.T."/>
            <person name="Schiettekatte O."/>
            <person name="Bourhy P."/>
            <person name="Veyrier F.J."/>
            <person name="Picardeau M."/>
        </authorList>
    </citation>
    <scope>NUCLEOTIDE SEQUENCE [LARGE SCALE GENOMIC DNA]</scope>
    <source>
        <strain evidence="1">201702451</strain>
    </source>
</reference>
<dbReference type="AlphaFoldDB" id="A0A4Z1A2S7"/>
<dbReference type="EMBL" id="RQGH01000023">
    <property type="protein sequence ID" value="TGL67521.1"/>
    <property type="molecule type" value="Genomic_DNA"/>
</dbReference>
<dbReference type="InterPro" id="IPR011008">
    <property type="entry name" value="Dimeric_a/b-barrel"/>
</dbReference>
<accession>A0A4Z1A2S7</accession>
<proteinExistence type="predicted"/>
<sequence>MKIGYLIMITFLNWFSYCTIATPFQKNINPKNAMLSNDSSVVIAITEVEIEGSYSIRSIFWDRVSSVRSKLDQNEGYLGGAIRREIFGNRAWTMTVWKNESALDQFVYSLEHERAMKEGGPAVKKSKFYRGFRTWNEIALSWKVAETLLAEEGRVE</sequence>
<dbReference type="Proteomes" id="UP000297567">
    <property type="component" value="Unassembled WGS sequence"/>
</dbReference>
<organism evidence="1 2">
    <name type="scientific">Leptospira jelokensis</name>
    <dbReference type="NCBI Taxonomy" id="2484931"/>
    <lineage>
        <taxon>Bacteria</taxon>
        <taxon>Pseudomonadati</taxon>
        <taxon>Spirochaetota</taxon>
        <taxon>Spirochaetia</taxon>
        <taxon>Leptospirales</taxon>
        <taxon>Leptospiraceae</taxon>
        <taxon>Leptospira</taxon>
    </lineage>
</organism>
<gene>
    <name evidence="1" type="ORF">EHQ62_08965</name>
</gene>
<evidence type="ECO:0000313" key="1">
    <source>
        <dbReference type="EMBL" id="TGL67521.1"/>
    </source>
</evidence>
<keyword evidence="2" id="KW-1185">Reference proteome</keyword>
<protein>
    <submittedName>
        <fullName evidence="1">DUF3291 domain-containing protein</fullName>
    </submittedName>
</protein>
<comment type="caution">
    <text evidence="1">The sequence shown here is derived from an EMBL/GenBank/DDBJ whole genome shotgun (WGS) entry which is preliminary data.</text>
</comment>
<name>A0A4Z1A2S7_9LEPT</name>